<organism evidence="1 2">
    <name type="scientific">Deinococcus malanensis</name>
    <dbReference type="NCBI Taxonomy" id="1706855"/>
    <lineage>
        <taxon>Bacteria</taxon>
        <taxon>Thermotogati</taxon>
        <taxon>Deinococcota</taxon>
        <taxon>Deinococci</taxon>
        <taxon>Deinococcales</taxon>
        <taxon>Deinococcaceae</taxon>
        <taxon>Deinococcus</taxon>
    </lineage>
</organism>
<name>A0ABQ2EH27_9DEIO</name>
<reference evidence="2" key="1">
    <citation type="journal article" date="2019" name="Int. J. Syst. Evol. Microbiol.">
        <title>The Global Catalogue of Microorganisms (GCM) 10K type strain sequencing project: providing services to taxonomists for standard genome sequencing and annotation.</title>
        <authorList>
            <consortium name="The Broad Institute Genomics Platform"/>
            <consortium name="The Broad Institute Genome Sequencing Center for Infectious Disease"/>
            <person name="Wu L."/>
            <person name="Ma J."/>
        </authorList>
    </citation>
    <scope>NUCLEOTIDE SEQUENCE [LARGE SCALE GENOMIC DNA]</scope>
    <source>
        <strain evidence="2">JCM 30331</strain>
    </source>
</reference>
<keyword evidence="2" id="KW-1185">Reference proteome</keyword>
<dbReference type="Proteomes" id="UP000647587">
    <property type="component" value="Unassembled WGS sequence"/>
</dbReference>
<gene>
    <name evidence="1" type="ORF">GCM10008955_01350</name>
</gene>
<accession>A0ABQ2EH27</accession>
<sequence length="90" mass="9732">MVQKYFSTVGVSVIMSDDQIKEVGTFDIETDTYGAVTDEQATLAALDRLDMTRPGFAVYGAHVFVVGFDHTVSFKGITAKIIVQGERPGA</sequence>
<evidence type="ECO:0000313" key="2">
    <source>
        <dbReference type="Proteomes" id="UP000647587"/>
    </source>
</evidence>
<evidence type="ECO:0000313" key="1">
    <source>
        <dbReference type="EMBL" id="GGK11846.1"/>
    </source>
</evidence>
<dbReference type="EMBL" id="BMPP01000001">
    <property type="protein sequence ID" value="GGK11846.1"/>
    <property type="molecule type" value="Genomic_DNA"/>
</dbReference>
<protein>
    <submittedName>
        <fullName evidence="1">Uncharacterized protein</fullName>
    </submittedName>
</protein>
<dbReference type="RefSeq" id="WP_189003584.1">
    <property type="nucleotide sequence ID" value="NZ_BMPP01000001.1"/>
</dbReference>
<comment type="caution">
    <text evidence="1">The sequence shown here is derived from an EMBL/GenBank/DDBJ whole genome shotgun (WGS) entry which is preliminary data.</text>
</comment>
<proteinExistence type="predicted"/>